<sequence>MYNEIKLEKGLYNLSGKSFTAALEELDPTSAYAGSPLEKLDAFERQLKRFNIRINGQDCDRVEKFFSTTETAILFPEFVTRCIRKGFDETVLRSVCAAKTVCASSQYLGCVMDDQTAAYEPTEQAVQLPEATVREGSTATVLSKFGRLISASYEAIRQQRLDVFGVMLRSVGVRLAVSVVKEAVDVLVDGVTPITTSALTYSDLAALYGEFDCFDMTTVITSPELASKIAAMEQVKDCNANSEGKLVLPFGSELIKTSAADDDTIIGIDRDFALEFITSTDLVMETDKLIDRQLDQMTVSITCGFRKITPDAVKVLTVNSNE</sequence>
<evidence type="ECO:0000313" key="1">
    <source>
        <dbReference type="EMBL" id="SFW37592.1"/>
    </source>
</evidence>
<protein>
    <recommendedName>
        <fullName evidence="3">Phage major capsid protein, HK97 family</fullName>
    </recommendedName>
</protein>
<proteinExistence type="predicted"/>
<dbReference type="Proteomes" id="UP000183461">
    <property type="component" value="Unassembled WGS sequence"/>
</dbReference>
<gene>
    <name evidence="1" type="ORF">SAMN02910280_2174</name>
</gene>
<reference evidence="1 2" key="1">
    <citation type="submission" date="2016-11" db="EMBL/GenBank/DDBJ databases">
        <authorList>
            <person name="Jaros S."/>
            <person name="Januszkiewicz K."/>
            <person name="Wedrychowicz H."/>
        </authorList>
    </citation>
    <scope>NUCLEOTIDE SEQUENCE [LARGE SCALE GENOMIC DNA]</scope>
    <source>
        <strain evidence="1 2">YL228</strain>
    </source>
</reference>
<evidence type="ECO:0008006" key="3">
    <source>
        <dbReference type="Google" id="ProtNLM"/>
    </source>
</evidence>
<accession>A0A1K1NQ53</accession>
<dbReference type="AlphaFoldDB" id="A0A1K1NQ53"/>
<evidence type="ECO:0000313" key="2">
    <source>
        <dbReference type="Proteomes" id="UP000183461"/>
    </source>
</evidence>
<dbReference type="SUPFAM" id="SSF56563">
    <property type="entry name" value="Major capsid protein gp5"/>
    <property type="match status" value="1"/>
</dbReference>
<dbReference type="EMBL" id="FPIP01000005">
    <property type="protein sequence ID" value="SFW37592.1"/>
    <property type="molecule type" value="Genomic_DNA"/>
</dbReference>
<dbReference type="Pfam" id="PF25209">
    <property type="entry name" value="Phage_capsid_4"/>
    <property type="match status" value="1"/>
</dbReference>
<name>A0A1K1NQ53_RUMFL</name>
<dbReference type="RefSeq" id="WP_072300409.1">
    <property type="nucleotide sequence ID" value="NZ_FPIP01000005.1"/>
</dbReference>
<organism evidence="1 2">
    <name type="scientific">Ruminococcus flavefaciens</name>
    <dbReference type="NCBI Taxonomy" id="1265"/>
    <lineage>
        <taxon>Bacteria</taxon>
        <taxon>Bacillati</taxon>
        <taxon>Bacillota</taxon>
        <taxon>Clostridia</taxon>
        <taxon>Eubacteriales</taxon>
        <taxon>Oscillospiraceae</taxon>
        <taxon>Ruminococcus</taxon>
    </lineage>
</organism>